<dbReference type="PROSITE" id="PS00487">
    <property type="entry name" value="IMP_DH_GMP_RED"/>
    <property type="match status" value="1"/>
</dbReference>
<proteinExistence type="inferred from homology"/>
<accession>A0A1G1Y627</accession>
<evidence type="ECO:0000256" key="3">
    <source>
        <dbReference type="ARBA" id="ARBA00022749"/>
    </source>
</evidence>
<dbReference type="InterPro" id="IPR013785">
    <property type="entry name" value="Aldolase_TIM"/>
</dbReference>
<dbReference type="CDD" id="cd00381">
    <property type="entry name" value="IMPDH"/>
    <property type="match status" value="1"/>
</dbReference>
<dbReference type="Gene3D" id="3.20.20.70">
    <property type="entry name" value="Aldolase class I"/>
    <property type="match status" value="2"/>
</dbReference>
<dbReference type="InterPro" id="IPR005990">
    <property type="entry name" value="IMP_DH"/>
</dbReference>
<dbReference type="FunFam" id="3.20.20.70:FF:000424">
    <property type="entry name" value="Inosine-5'-monophosphate dehydrogenase 2"/>
    <property type="match status" value="1"/>
</dbReference>
<dbReference type="InterPro" id="IPR001093">
    <property type="entry name" value="IMP_DH_GMPRt"/>
</dbReference>
<dbReference type="GO" id="GO:0006177">
    <property type="term" value="P:GMP biosynthetic process"/>
    <property type="evidence" value="ECO:0007669"/>
    <property type="project" value="UniProtKB-KW"/>
</dbReference>
<dbReference type="Pfam" id="PF00478">
    <property type="entry name" value="IMPDH"/>
    <property type="match status" value="1"/>
</dbReference>
<dbReference type="Proteomes" id="UP000178385">
    <property type="component" value="Unassembled WGS sequence"/>
</dbReference>
<evidence type="ECO:0000313" key="10">
    <source>
        <dbReference type="EMBL" id="OGY47758.1"/>
    </source>
</evidence>
<name>A0A1G1Y627_9BACT</name>
<evidence type="ECO:0000256" key="8">
    <source>
        <dbReference type="ARBA" id="ARBA00048028"/>
    </source>
</evidence>
<sequence>MKITDGITFDDVLLVPQASNVSPTKTDTHVSLGKIKLGIPLLSAAMDTVTESMMAICLGQAGGLGVIHKNMVAANQIAEVQKVKAKKIVCAAAISIGPDAVKRGQSLIAAGADAIVIDVAHGHYYKVAQTVRELKKSNGKKAVIIAGNVATAKATADLIKAGADVVKVGVGPGSICTTRVVAGIGVPQLTAIIEAVKAAKKTKTPIIADGGIKYSGDIVKALAAGATAVMVGGLLAGTDEAPGKIITENGKKYKIYRGMGSLEAMQKGSADRYLQADKPTQKEMIAEGVVGRVAYKGPAAHIIAQLIGGLQQGMGYCGAATIAQLHQRAEFVRITSAGLKESHPHSLQKIQNAPNYSGDFV</sequence>
<evidence type="ECO:0000256" key="4">
    <source>
        <dbReference type="ARBA" id="ARBA00022755"/>
    </source>
</evidence>
<keyword evidence="5" id="KW-0630">Potassium</keyword>
<dbReference type="GO" id="GO:0003938">
    <property type="term" value="F:IMP dehydrogenase activity"/>
    <property type="evidence" value="ECO:0007669"/>
    <property type="project" value="UniProtKB-EC"/>
</dbReference>
<dbReference type="InterPro" id="IPR015875">
    <property type="entry name" value="IMP_DH/GMP_Rdtase_CS"/>
</dbReference>
<keyword evidence="3" id="KW-0332">GMP biosynthesis</keyword>
<evidence type="ECO:0000313" key="11">
    <source>
        <dbReference type="Proteomes" id="UP000178385"/>
    </source>
</evidence>
<dbReference type="PANTHER" id="PTHR11911">
    <property type="entry name" value="INOSINE-5-MONOPHOSPHATE DEHYDROGENASE RELATED"/>
    <property type="match status" value="1"/>
</dbReference>
<dbReference type="EMBL" id="MHIG01000008">
    <property type="protein sequence ID" value="OGY47758.1"/>
    <property type="molecule type" value="Genomic_DNA"/>
</dbReference>
<keyword evidence="7" id="KW-0520">NAD</keyword>
<evidence type="ECO:0000256" key="7">
    <source>
        <dbReference type="ARBA" id="ARBA00023027"/>
    </source>
</evidence>
<dbReference type="SMART" id="SM01240">
    <property type="entry name" value="IMPDH"/>
    <property type="match status" value="1"/>
</dbReference>
<gene>
    <name evidence="10" type="ORF">A2840_01390</name>
</gene>
<comment type="caution">
    <text evidence="10">The sequence shown here is derived from an EMBL/GenBank/DDBJ whole genome shotgun (WGS) entry which is preliminary data.</text>
</comment>
<organism evidence="10 11">
    <name type="scientific">Candidatus Buchananbacteria bacterium RIFCSPHIGHO2_01_FULL_47_11b</name>
    <dbReference type="NCBI Taxonomy" id="1797537"/>
    <lineage>
        <taxon>Bacteria</taxon>
        <taxon>Candidatus Buchananiibacteriota</taxon>
    </lineage>
</organism>
<dbReference type="GO" id="GO:0006183">
    <property type="term" value="P:GTP biosynthetic process"/>
    <property type="evidence" value="ECO:0007669"/>
    <property type="project" value="TreeGrafter"/>
</dbReference>
<feature type="domain" description="IMP dehydrogenase/GMP reductase" evidence="9">
    <location>
        <begin position="6"/>
        <end position="345"/>
    </location>
</feature>
<comment type="cofactor">
    <cofactor evidence="1">
        <name>K(+)</name>
        <dbReference type="ChEBI" id="CHEBI:29103"/>
    </cofactor>
</comment>
<keyword evidence="4" id="KW-0658">Purine biosynthesis</keyword>
<dbReference type="AlphaFoldDB" id="A0A1G1Y627"/>
<evidence type="ECO:0000256" key="1">
    <source>
        <dbReference type="ARBA" id="ARBA00001958"/>
    </source>
</evidence>
<evidence type="ECO:0000259" key="9">
    <source>
        <dbReference type="Pfam" id="PF00478"/>
    </source>
</evidence>
<reference evidence="10 11" key="1">
    <citation type="journal article" date="2016" name="Nat. Commun.">
        <title>Thousands of microbial genomes shed light on interconnected biogeochemical processes in an aquifer system.</title>
        <authorList>
            <person name="Anantharaman K."/>
            <person name="Brown C.T."/>
            <person name="Hug L.A."/>
            <person name="Sharon I."/>
            <person name="Castelle C.J."/>
            <person name="Probst A.J."/>
            <person name="Thomas B.C."/>
            <person name="Singh A."/>
            <person name="Wilkins M.J."/>
            <person name="Karaoz U."/>
            <person name="Brodie E.L."/>
            <person name="Williams K.H."/>
            <person name="Hubbard S.S."/>
            <person name="Banfield J.F."/>
        </authorList>
    </citation>
    <scope>NUCLEOTIDE SEQUENCE [LARGE SCALE GENOMIC DNA]</scope>
</reference>
<evidence type="ECO:0000256" key="2">
    <source>
        <dbReference type="ARBA" id="ARBA00005502"/>
    </source>
</evidence>
<evidence type="ECO:0000256" key="6">
    <source>
        <dbReference type="ARBA" id="ARBA00023002"/>
    </source>
</evidence>
<protein>
    <submittedName>
        <fullName evidence="10">Guanosine monophosphate reductase</fullName>
    </submittedName>
</protein>
<keyword evidence="6" id="KW-0560">Oxidoreductase</keyword>
<dbReference type="PANTHER" id="PTHR11911:SF111">
    <property type="entry name" value="INOSINE-5'-MONOPHOSPHATE DEHYDROGENASE"/>
    <property type="match status" value="1"/>
</dbReference>
<evidence type="ECO:0000256" key="5">
    <source>
        <dbReference type="ARBA" id="ARBA00022958"/>
    </source>
</evidence>
<dbReference type="SUPFAM" id="SSF51412">
    <property type="entry name" value="Inosine monophosphate dehydrogenase (IMPDH)"/>
    <property type="match status" value="1"/>
</dbReference>
<comment type="catalytic activity">
    <reaction evidence="8">
        <text>IMP + NAD(+) + H2O = XMP + NADH + H(+)</text>
        <dbReference type="Rhea" id="RHEA:11708"/>
        <dbReference type="ChEBI" id="CHEBI:15377"/>
        <dbReference type="ChEBI" id="CHEBI:15378"/>
        <dbReference type="ChEBI" id="CHEBI:57464"/>
        <dbReference type="ChEBI" id="CHEBI:57540"/>
        <dbReference type="ChEBI" id="CHEBI:57945"/>
        <dbReference type="ChEBI" id="CHEBI:58053"/>
        <dbReference type="EC" id="1.1.1.205"/>
    </reaction>
</comment>
<comment type="similarity">
    <text evidence="2">Belongs to the IMPDH/GMPR family.</text>
</comment>